<name>A0A239F9B3_9SPHN</name>
<dbReference type="RefSeq" id="WP_089219420.1">
    <property type="nucleotide sequence ID" value="NZ_FZOS01000008.1"/>
</dbReference>
<gene>
    <name evidence="1" type="ORF">SAMN06295912_108136</name>
</gene>
<dbReference type="EMBL" id="FZOS01000008">
    <property type="protein sequence ID" value="SNS53640.1"/>
    <property type="molecule type" value="Genomic_DNA"/>
</dbReference>
<protein>
    <submittedName>
        <fullName evidence="1">Uncharacterized protein</fullName>
    </submittedName>
</protein>
<dbReference type="Proteomes" id="UP000198281">
    <property type="component" value="Unassembled WGS sequence"/>
</dbReference>
<sequence>MSGEGVIPAAEPMDNARELLDAALPAIRAAVARTLPDADPEWIRRLAAGYFDAGPVMVAAIAGWAVGAGVRV</sequence>
<organism evidence="1 2">
    <name type="scientific">Edaphosphingomonas laterariae</name>
    <dbReference type="NCBI Taxonomy" id="861865"/>
    <lineage>
        <taxon>Bacteria</taxon>
        <taxon>Pseudomonadati</taxon>
        <taxon>Pseudomonadota</taxon>
        <taxon>Alphaproteobacteria</taxon>
        <taxon>Sphingomonadales</taxon>
        <taxon>Rhizorhabdaceae</taxon>
        <taxon>Edaphosphingomonas</taxon>
    </lineage>
</organism>
<keyword evidence="2" id="KW-1185">Reference proteome</keyword>
<proteinExistence type="predicted"/>
<dbReference type="AlphaFoldDB" id="A0A239F9B3"/>
<accession>A0A239F9B3</accession>
<evidence type="ECO:0000313" key="1">
    <source>
        <dbReference type="EMBL" id="SNS53640.1"/>
    </source>
</evidence>
<reference evidence="2" key="1">
    <citation type="submission" date="2017-06" db="EMBL/GenBank/DDBJ databases">
        <authorList>
            <person name="Varghese N."/>
            <person name="Submissions S."/>
        </authorList>
    </citation>
    <scope>NUCLEOTIDE SEQUENCE [LARGE SCALE GENOMIC DNA]</scope>
    <source>
        <strain evidence="2">LNB2</strain>
    </source>
</reference>
<evidence type="ECO:0000313" key="2">
    <source>
        <dbReference type="Proteomes" id="UP000198281"/>
    </source>
</evidence>